<dbReference type="InterPro" id="IPR050428">
    <property type="entry name" value="TCS_sensor_his_kinase"/>
</dbReference>
<evidence type="ECO:0000256" key="9">
    <source>
        <dbReference type="ARBA" id="ARBA00023012"/>
    </source>
</evidence>
<keyword evidence="14" id="KW-1185">Reference proteome</keyword>
<sequence>MRSLRKRLVVTFTIVAVTASVMVAGIGYQLVRGELLHRAESSAIEDVRDVLDRMTLPIGTSDLLWPNDASVTDDDLAGLVESLSGPDRQVVLEYGQEVPRTSDGATLGPDDIPDKLRAEARNRLSYQTLMINGEPTLLVGTDVERLTGTGSTRSTGMSVYVFVSMRNEERVLANLRYALLQAGLLTLVIALSLALLSARQVLLPIRRLGAAARALGAGELDTRLPVHGRDELAELTATFNETAAALEQTVSELRGLEAMSRRFVADVSHELRTPLTTMIAVTDMLTEEAGKLPEDAGQATHLVVKEIVRLRVLVEHLIEVSRFDSGAAVLHRENVDVGDALADCLEMRGWSDQVKLTVPPGLIYSLDPRRFDVIVANLAGNALSHGAPPVLISARVLPSGLEVMVRDHGEGIPRQALPHVFDRFFKAGVTRTRSDGSGLGLSIAKANAELHRGTITVKLAEPGTQFTLWVPRP</sequence>
<proteinExistence type="predicted"/>
<comment type="catalytic activity">
    <reaction evidence="1">
        <text>ATP + protein L-histidine = ADP + protein N-phospho-L-histidine.</text>
        <dbReference type="EC" id="2.7.13.3"/>
    </reaction>
</comment>
<dbReference type="Proteomes" id="UP000331127">
    <property type="component" value="Unassembled WGS sequence"/>
</dbReference>
<evidence type="ECO:0000259" key="11">
    <source>
        <dbReference type="PROSITE" id="PS50109"/>
    </source>
</evidence>
<dbReference type="CDD" id="cd00082">
    <property type="entry name" value="HisKA"/>
    <property type="match status" value="1"/>
</dbReference>
<dbReference type="SUPFAM" id="SSF158472">
    <property type="entry name" value="HAMP domain-like"/>
    <property type="match status" value="1"/>
</dbReference>
<comment type="subcellular location">
    <subcellularLocation>
        <location evidence="2">Cell membrane</location>
    </subcellularLocation>
</comment>
<reference evidence="13 14" key="1">
    <citation type="submission" date="2019-10" db="EMBL/GenBank/DDBJ databases">
        <title>Whole genome shotgun sequence of Acrocarpospora macrocephala NBRC 16266.</title>
        <authorList>
            <person name="Ichikawa N."/>
            <person name="Kimura A."/>
            <person name="Kitahashi Y."/>
            <person name="Komaki H."/>
            <person name="Oguchi A."/>
        </authorList>
    </citation>
    <scope>NUCLEOTIDE SEQUENCE [LARGE SCALE GENOMIC DNA]</scope>
    <source>
        <strain evidence="13 14">NBRC 16266</strain>
    </source>
</reference>
<dbReference type="PRINTS" id="PR00344">
    <property type="entry name" value="BCTRLSENSOR"/>
</dbReference>
<evidence type="ECO:0000259" key="12">
    <source>
        <dbReference type="PROSITE" id="PS50885"/>
    </source>
</evidence>
<dbReference type="PANTHER" id="PTHR45436">
    <property type="entry name" value="SENSOR HISTIDINE KINASE YKOH"/>
    <property type="match status" value="1"/>
</dbReference>
<keyword evidence="9" id="KW-0902">Two-component regulatory system</keyword>
<dbReference type="Gene3D" id="1.10.287.130">
    <property type="match status" value="1"/>
</dbReference>
<evidence type="ECO:0000256" key="4">
    <source>
        <dbReference type="ARBA" id="ARBA00022553"/>
    </source>
</evidence>
<dbReference type="AlphaFoldDB" id="A0A5M3WME0"/>
<dbReference type="Gene3D" id="6.10.340.10">
    <property type="match status" value="1"/>
</dbReference>
<dbReference type="CDD" id="cd06225">
    <property type="entry name" value="HAMP"/>
    <property type="match status" value="1"/>
</dbReference>
<dbReference type="Pfam" id="PF02518">
    <property type="entry name" value="HATPase_c"/>
    <property type="match status" value="1"/>
</dbReference>
<keyword evidence="8" id="KW-1133">Transmembrane helix</keyword>
<keyword evidence="7 13" id="KW-0418">Kinase</keyword>
<name>A0A5M3WME0_9ACTN</name>
<evidence type="ECO:0000313" key="14">
    <source>
        <dbReference type="Proteomes" id="UP000331127"/>
    </source>
</evidence>
<dbReference type="InterPro" id="IPR003661">
    <property type="entry name" value="HisK_dim/P_dom"/>
</dbReference>
<evidence type="ECO:0000256" key="10">
    <source>
        <dbReference type="ARBA" id="ARBA00023136"/>
    </source>
</evidence>
<organism evidence="13 14">
    <name type="scientific">Acrocarpospora macrocephala</name>
    <dbReference type="NCBI Taxonomy" id="150177"/>
    <lineage>
        <taxon>Bacteria</taxon>
        <taxon>Bacillati</taxon>
        <taxon>Actinomycetota</taxon>
        <taxon>Actinomycetes</taxon>
        <taxon>Streptosporangiales</taxon>
        <taxon>Streptosporangiaceae</taxon>
        <taxon>Acrocarpospora</taxon>
    </lineage>
</organism>
<dbReference type="RefSeq" id="WP_246268319.1">
    <property type="nucleotide sequence ID" value="NZ_BAAAHL010000042.1"/>
</dbReference>
<dbReference type="SMART" id="SM00387">
    <property type="entry name" value="HATPase_c"/>
    <property type="match status" value="1"/>
</dbReference>
<dbReference type="InterPro" id="IPR003594">
    <property type="entry name" value="HATPase_dom"/>
</dbReference>
<evidence type="ECO:0000256" key="1">
    <source>
        <dbReference type="ARBA" id="ARBA00000085"/>
    </source>
</evidence>
<dbReference type="GO" id="GO:0005886">
    <property type="term" value="C:plasma membrane"/>
    <property type="evidence" value="ECO:0007669"/>
    <property type="project" value="UniProtKB-SubCell"/>
</dbReference>
<keyword evidence="6" id="KW-0812">Transmembrane</keyword>
<feature type="domain" description="Histidine kinase" evidence="11">
    <location>
        <begin position="266"/>
        <end position="473"/>
    </location>
</feature>
<evidence type="ECO:0000256" key="8">
    <source>
        <dbReference type="ARBA" id="ARBA00022989"/>
    </source>
</evidence>
<evidence type="ECO:0000256" key="6">
    <source>
        <dbReference type="ARBA" id="ARBA00022692"/>
    </source>
</evidence>
<dbReference type="SUPFAM" id="SSF55874">
    <property type="entry name" value="ATPase domain of HSP90 chaperone/DNA topoisomerase II/histidine kinase"/>
    <property type="match status" value="1"/>
</dbReference>
<dbReference type="SUPFAM" id="SSF47384">
    <property type="entry name" value="Homodimeric domain of signal transducing histidine kinase"/>
    <property type="match status" value="1"/>
</dbReference>
<dbReference type="Gene3D" id="3.30.565.10">
    <property type="entry name" value="Histidine kinase-like ATPase, C-terminal domain"/>
    <property type="match status" value="1"/>
</dbReference>
<dbReference type="SMART" id="SM00388">
    <property type="entry name" value="HisKA"/>
    <property type="match status" value="1"/>
</dbReference>
<dbReference type="InterPro" id="IPR004358">
    <property type="entry name" value="Sig_transdc_His_kin-like_C"/>
</dbReference>
<dbReference type="Pfam" id="PF00672">
    <property type="entry name" value="HAMP"/>
    <property type="match status" value="1"/>
</dbReference>
<keyword evidence="10" id="KW-0472">Membrane</keyword>
<dbReference type="InterPro" id="IPR003660">
    <property type="entry name" value="HAMP_dom"/>
</dbReference>
<evidence type="ECO:0000256" key="2">
    <source>
        <dbReference type="ARBA" id="ARBA00004236"/>
    </source>
</evidence>
<dbReference type="FunFam" id="1.10.287.130:FF:000010">
    <property type="entry name" value="Two-component sensor histidine kinase"/>
    <property type="match status" value="1"/>
</dbReference>
<feature type="domain" description="HAMP" evidence="12">
    <location>
        <begin position="199"/>
        <end position="251"/>
    </location>
</feature>
<comment type="caution">
    <text evidence="13">The sequence shown here is derived from an EMBL/GenBank/DDBJ whole genome shotgun (WGS) entry which is preliminary data.</text>
</comment>
<dbReference type="SMART" id="SM00304">
    <property type="entry name" value="HAMP"/>
    <property type="match status" value="1"/>
</dbReference>
<gene>
    <name evidence="13" type="ORF">Amac_028180</name>
</gene>
<dbReference type="PROSITE" id="PS50885">
    <property type="entry name" value="HAMP"/>
    <property type="match status" value="1"/>
</dbReference>
<keyword evidence="4" id="KW-0597">Phosphoprotein</keyword>
<dbReference type="InterPro" id="IPR005467">
    <property type="entry name" value="His_kinase_dom"/>
</dbReference>
<dbReference type="GO" id="GO:0000155">
    <property type="term" value="F:phosphorelay sensor kinase activity"/>
    <property type="evidence" value="ECO:0007669"/>
    <property type="project" value="InterPro"/>
</dbReference>
<dbReference type="InterPro" id="IPR036097">
    <property type="entry name" value="HisK_dim/P_sf"/>
</dbReference>
<dbReference type="Pfam" id="PF00512">
    <property type="entry name" value="HisKA"/>
    <property type="match status" value="1"/>
</dbReference>
<accession>A0A5M3WME0</accession>
<keyword evidence="5" id="KW-0808">Transferase</keyword>
<dbReference type="EC" id="2.7.13.3" evidence="3"/>
<dbReference type="EMBL" id="BLAE01000014">
    <property type="protein sequence ID" value="GES09222.1"/>
    <property type="molecule type" value="Genomic_DNA"/>
</dbReference>
<dbReference type="InterPro" id="IPR036890">
    <property type="entry name" value="HATPase_C_sf"/>
</dbReference>
<evidence type="ECO:0000313" key="13">
    <source>
        <dbReference type="EMBL" id="GES09222.1"/>
    </source>
</evidence>
<dbReference type="PROSITE" id="PS50109">
    <property type="entry name" value="HIS_KIN"/>
    <property type="match status" value="1"/>
</dbReference>
<evidence type="ECO:0000256" key="5">
    <source>
        <dbReference type="ARBA" id="ARBA00022679"/>
    </source>
</evidence>
<protein>
    <recommendedName>
        <fullName evidence="3">histidine kinase</fullName>
        <ecNumber evidence="3">2.7.13.3</ecNumber>
    </recommendedName>
</protein>
<evidence type="ECO:0000256" key="7">
    <source>
        <dbReference type="ARBA" id="ARBA00022777"/>
    </source>
</evidence>
<dbReference type="PANTHER" id="PTHR45436:SF5">
    <property type="entry name" value="SENSOR HISTIDINE KINASE TRCS"/>
    <property type="match status" value="1"/>
</dbReference>
<evidence type="ECO:0000256" key="3">
    <source>
        <dbReference type="ARBA" id="ARBA00012438"/>
    </source>
</evidence>